<feature type="region of interest" description="Disordered" evidence="1">
    <location>
        <begin position="93"/>
        <end position="115"/>
    </location>
</feature>
<evidence type="ECO:0000313" key="3">
    <source>
        <dbReference type="Proteomes" id="UP000607653"/>
    </source>
</evidence>
<comment type="caution">
    <text evidence="2">The sequence shown here is derived from an EMBL/GenBank/DDBJ whole genome shotgun (WGS) entry which is preliminary data.</text>
</comment>
<reference evidence="2 3" key="1">
    <citation type="journal article" date="2020" name="Mol. Biol. Evol.">
        <title>Distinct Expression and Methylation Patterns for Genes with Different Fates following a Single Whole-Genome Duplication in Flowering Plants.</title>
        <authorList>
            <person name="Shi T."/>
            <person name="Rahmani R.S."/>
            <person name="Gugger P.F."/>
            <person name="Wang M."/>
            <person name="Li H."/>
            <person name="Zhang Y."/>
            <person name="Li Z."/>
            <person name="Wang Q."/>
            <person name="Van de Peer Y."/>
            <person name="Marchal K."/>
            <person name="Chen J."/>
        </authorList>
    </citation>
    <scope>NUCLEOTIDE SEQUENCE [LARGE SCALE GENOMIC DNA]</scope>
    <source>
        <tissue evidence="2">Leaf</tissue>
    </source>
</reference>
<sequence>MVKMKNIYPPVVVVASVVAAVSFEKTVDCGIRGKGRRNNIKYRGRERGVESLCTPRLPVDSGLKEAGRVRERKKGAASVAATSFFQKKQVVESGEEGRRNKIKWGEREFRSPMNN</sequence>
<dbReference type="Proteomes" id="UP000607653">
    <property type="component" value="Unassembled WGS sequence"/>
</dbReference>
<evidence type="ECO:0000256" key="1">
    <source>
        <dbReference type="SAM" id="MobiDB-lite"/>
    </source>
</evidence>
<feature type="compositionally biased region" description="Basic and acidic residues" evidence="1">
    <location>
        <begin position="95"/>
        <end position="115"/>
    </location>
</feature>
<evidence type="ECO:0000313" key="2">
    <source>
        <dbReference type="EMBL" id="DAD47370.1"/>
    </source>
</evidence>
<keyword evidence="3" id="KW-1185">Reference proteome</keyword>
<gene>
    <name evidence="2" type="ORF">HUJ06_017307</name>
</gene>
<dbReference type="EMBL" id="DUZY01000008">
    <property type="protein sequence ID" value="DAD47370.1"/>
    <property type="molecule type" value="Genomic_DNA"/>
</dbReference>
<protein>
    <submittedName>
        <fullName evidence="2">Uncharacterized protein</fullName>
    </submittedName>
</protein>
<name>A0A822ZSA0_NELNU</name>
<accession>A0A822ZSA0</accession>
<proteinExistence type="predicted"/>
<organism evidence="2 3">
    <name type="scientific">Nelumbo nucifera</name>
    <name type="common">Sacred lotus</name>
    <dbReference type="NCBI Taxonomy" id="4432"/>
    <lineage>
        <taxon>Eukaryota</taxon>
        <taxon>Viridiplantae</taxon>
        <taxon>Streptophyta</taxon>
        <taxon>Embryophyta</taxon>
        <taxon>Tracheophyta</taxon>
        <taxon>Spermatophyta</taxon>
        <taxon>Magnoliopsida</taxon>
        <taxon>Proteales</taxon>
        <taxon>Nelumbonaceae</taxon>
        <taxon>Nelumbo</taxon>
    </lineage>
</organism>
<dbReference type="AlphaFoldDB" id="A0A822ZSA0"/>